<dbReference type="AlphaFoldDB" id="A0A974A2R9"/>
<gene>
    <name evidence="1" type="ORF">HAP48_026315</name>
</gene>
<reference evidence="1" key="1">
    <citation type="submission" date="2020-06" db="EMBL/GenBank/DDBJ databases">
        <title>Whole Genome Sequence of Bradyrhizobium sp. Strain 1S1.</title>
        <authorList>
            <person name="Bromfield E.S.P."/>
            <person name="Cloutier S."/>
        </authorList>
    </citation>
    <scope>NUCLEOTIDE SEQUENCE [LARGE SCALE GENOMIC DNA]</scope>
    <source>
        <strain evidence="1">1S1</strain>
    </source>
</reference>
<protein>
    <submittedName>
        <fullName evidence="1">Uncharacterized protein</fullName>
    </submittedName>
</protein>
<proteinExistence type="predicted"/>
<name>A0A974A2R9_9BRAD</name>
<organism evidence="1">
    <name type="scientific">Bradyrhizobium septentrionale</name>
    <dbReference type="NCBI Taxonomy" id="1404411"/>
    <lineage>
        <taxon>Bacteria</taxon>
        <taxon>Pseudomonadati</taxon>
        <taxon>Pseudomonadota</taxon>
        <taxon>Alphaproteobacteria</taxon>
        <taxon>Hyphomicrobiales</taxon>
        <taxon>Nitrobacteraceae</taxon>
        <taxon>Bradyrhizobium</taxon>
    </lineage>
</organism>
<evidence type="ECO:0000313" key="1">
    <source>
        <dbReference type="EMBL" id="NVI46410.1"/>
    </source>
</evidence>
<accession>A0A974A2R9</accession>
<sequence length="188" mass="19648">MSKDLTVGSIVFEPARNNAPRTVEELSRVLFGDTPTIEVPSGVVFHTPPFGNFNRPLDGIAPPDIIAGRQAPDPLSRYRSEDVFKVLDPAVLGQTVASGVETLVGTGAAQAEPGPGTGADLSDLLVAPPGSTTKAPELDPEAVAYMRDVFAAHAMSGLLASCVVDHRDLASTAYDVAALMLAERARRG</sequence>
<dbReference type="RefSeq" id="WP_166205733.1">
    <property type="nucleotide sequence ID" value="NZ_CP088285.1"/>
</dbReference>
<comment type="caution">
    <text evidence="1">The sequence shown here is derived from an EMBL/GenBank/DDBJ whole genome shotgun (WGS) entry which is preliminary data.</text>
</comment>
<dbReference type="EMBL" id="JAAOLE020000001">
    <property type="protein sequence ID" value="NVI46410.1"/>
    <property type="molecule type" value="Genomic_DNA"/>
</dbReference>